<dbReference type="PANTHER" id="PTHR11579:SF0">
    <property type="entry name" value="PROTEIN-L-ISOASPARTATE(D-ASPARTATE) O-METHYLTRANSFERASE"/>
    <property type="match status" value="1"/>
</dbReference>
<dbReference type="InterPro" id="IPR027573">
    <property type="entry name" value="Methyltran_FxLD"/>
</dbReference>
<evidence type="ECO:0000256" key="1">
    <source>
        <dbReference type="ARBA" id="ARBA00004496"/>
    </source>
</evidence>
<evidence type="ECO:0000313" key="13">
    <source>
        <dbReference type="EMBL" id="MBB5156084.1"/>
    </source>
</evidence>
<evidence type="ECO:0000256" key="5">
    <source>
        <dbReference type="ARBA" id="ARBA00022490"/>
    </source>
</evidence>
<dbReference type="InterPro" id="IPR000682">
    <property type="entry name" value="PCMT"/>
</dbReference>
<evidence type="ECO:0000256" key="6">
    <source>
        <dbReference type="ARBA" id="ARBA00022603"/>
    </source>
</evidence>
<comment type="similarity">
    <text evidence="2">Belongs to the methyltransferase superfamily. L-isoaspartyl/D-aspartyl protein methyltransferase family.</text>
</comment>
<keyword evidence="5" id="KW-0963">Cytoplasm</keyword>
<dbReference type="GO" id="GO:0005737">
    <property type="term" value="C:cytoplasm"/>
    <property type="evidence" value="ECO:0007669"/>
    <property type="project" value="UniProtKB-SubCell"/>
</dbReference>
<evidence type="ECO:0000256" key="8">
    <source>
        <dbReference type="ARBA" id="ARBA00022691"/>
    </source>
</evidence>
<keyword evidence="14" id="KW-1185">Reference proteome</keyword>
<organism evidence="13 14">
    <name type="scientific">Saccharopolyspora phatthalungensis</name>
    <dbReference type="NCBI Taxonomy" id="664693"/>
    <lineage>
        <taxon>Bacteria</taxon>
        <taxon>Bacillati</taxon>
        <taxon>Actinomycetota</taxon>
        <taxon>Actinomycetes</taxon>
        <taxon>Pseudonocardiales</taxon>
        <taxon>Pseudonocardiaceae</taxon>
        <taxon>Saccharopolyspora</taxon>
    </lineage>
</organism>
<evidence type="ECO:0000256" key="2">
    <source>
        <dbReference type="ARBA" id="ARBA00005369"/>
    </source>
</evidence>
<dbReference type="EMBL" id="JACHIW010000001">
    <property type="protein sequence ID" value="MBB5156084.1"/>
    <property type="molecule type" value="Genomic_DNA"/>
</dbReference>
<comment type="caution">
    <text evidence="13">The sequence shown here is derived from an EMBL/GenBank/DDBJ whole genome shotgun (WGS) entry which is preliminary data.</text>
</comment>
<dbReference type="InterPro" id="IPR029063">
    <property type="entry name" value="SAM-dependent_MTases_sf"/>
</dbReference>
<sequence length="436" mass="46801">MTDTNTASKTNGETANSDRAAHMRRQVVDELIAEGTIVSAPVETAMRKVPREVFAPGVTLEDVYHVYNGVVTKRDEAGNSISSISAPQLQAHMLEQAEISLGMNVLEVGSGGYNAALLAELVGPSGHVTTVDIDGDITDRARQLLAKADYPQVNVLLADAEAGVPDHAPYDRILVTAGTWDVPGAWVDQLVEGGLLLVPLSVRGLSRTIAFEKIAKGRLISRSSKSFGFVPIRGAGEHESTLLVMRGGEVTVRIDDEFPAGFSVDWRCVESALDTPRVEVWSGATIGRFEPWATAQMWLATALPGFCRVVVDRERSTGLISPPGRHTAAVAAVSAGSLAYVTTRDTDDKDRVEFGVHAFGPNAAELAEAVAEQLRIWERDHRGGPGPQFRVYPAGTSDEQMPEGRVVDKKNARITISWPHAATAACGQVVQHNPTK</sequence>
<dbReference type="NCBIfam" id="TIGR04364">
    <property type="entry name" value="methyltran_FxLD"/>
    <property type="match status" value="1"/>
</dbReference>
<dbReference type="PANTHER" id="PTHR11579">
    <property type="entry name" value="PROTEIN-L-ISOASPARTATE O-METHYLTRANSFERASE"/>
    <property type="match status" value="1"/>
</dbReference>
<dbReference type="RefSeq" id="WP_221467212.1">
    <property type="nucleotide sequence ID" value="NZ_JACHIW010000001.1"/>
</dbReference>
<protein>
    <recommendedName>
        <fullName evidence="4">Protein-L-isoaspartate O-methyltransferase</fullName>
        <ecNumber evidence="3">2.1.1.77</ecNumber>
    </recommendedName>
    <alternativeName>
        <fullName evidence="11">L-isoaspartyl protein carboxyl methyltransferase</fullName>
    </alternativeName>
    <alternativeName>
        <fullName evidence="9">Protein L-isoaspartyl methyltransferase</fullName>
    </alternativeName>
    <alternativeName>
        <fullName evidence="10">Protein-beta-aspartate methyltransferase</fullName>
    </alternativeName>
</protein>
<comment type="subcellular location">
    <subcellularLocation>
        <location evidence="1">Cytoplasm</location>
    </subcellularLocation>
</comment>
<evidence type="ECO:0000256" key="11">
    <source>
        <dbReference type="ARBA" id="ARBA00031350"/>
    </source>
</evidence>
<reference evidence="13 14" key="1">
    <citation type="submission" date="2020-08" db="EMBL/GenBank/DDBJ databases">
        <title>Sequencing the genomes of 1000 actinobacteria strains.</title>
        <authorList>
            <person name="Klenk H.-P."/>
        </authorList>
    </citation>
    <scope>NUCLEOTIDE SEQUENCE [LARGE SCALE GENOMIC DNA]</scope>
    <source>
        <strain evidence="13 14">DSM 45584</strain>
    </source>
</reference>
<dbReference type="EC" id="2.1.1.77" evidence="3"/>
<proteinExistence type="inferred from homology"/>
<gene>
    <name evidence="13" type="ORF">BJ970_003618</name>
</gene>
<keyword evidence="8" id="KW-0949">S-adenosyl-L-methionine</keyword>
<evidence type="ECO:0000256" key="4">
    <source>
        <dbReference type="ARBA" id="ARBA00013346"/>
    </source>
</evidence>
<evidence type="ECO:0000256" key="12">
    <source>
        <dbReference type="SAM" id="MobiDB-lite"/>
    </source>
</evidence>
<evidence type="ECO:0000256" key="3">
    <source>
        <dbReference type="ARBA" id="ARBA00011890"/>
    </source>
</evidence>
<dbReference type="SUPFAM" id="SSF53335">
    <property type="entry name" value="S-adenosyl-L-methionine-dependent methyltransferases"/>
    <property type="match status" value="1"/>
</dbReference>
<dbReference type="GO" id="GO:0004719">
    <property type="term" value="F:protein-L-isoaspartate (D-aspartate) O-methyltransferase activity"/>
    <property type="evidence" value="ECO:0007669"/>
    <property type="project" value="UniProtKB-EC"/>
</dbReference>
<feature type="region of interest" description="Disordered" evidence="12">
    <location>
        <begin position="1"/>
        <end position="22"/>
    </location>
</feature>
<feature type="compositionally biased region" description="Polar residues" evidence="12">
    <location>
        <begin position="1"/>
        <end position="17"/>
    </location>
</feature>
<evidence type="ECO:0000256" key="7">
    <source>
        <dbReference type="ARBA" id="ARBA00022679"/>
    </source>
</evidence>
<dbReference type="Pfam" id="PF01135">
    <property type="entry name" value="PCMT"/>
    <property type="match status" value="1"/>
</dbReference>
<evidence type="ECO:0000256" key="9">
    <source>
        <dbReference type="ARBA" id="ARBA00030757"/>
    </source>
</evidence>
<evidence type="ECO:0000256" key="10">
    <source>
        <dbReference type="ARBA" id="ARBA00031323"/>
    </source>
</evidence>
<dbReference type="Gene3D" id="3.40.50.150">
    <property type="entry name" value="Vaccinia Virus protein VP39"/>
    <property type="match status" value="1"/>
</dbReference>
<dbReference type="AlphaFoldDB" id="A0A840Q632"/>
<evidence type="ECO:0000313" key="14">
    <source>
        <dbReference type="Proteomes" id="UP000584374"/>
    </source>
</evidence>
<dbReference type="CDD" id="cd02440">
    <property type="entry name" value="AdoMet_MTases"/>
    <property type="match status" value="1"/>
</dbReference>
<dbReference type="GO" id="GO:0032259">
    <property type="term" value="P:methylation"/>
    <property type="evidence" value="ECO:0007669"/>
    <property type="project" value="UniProtKB-KW"/>
</dbReference>
<accession>A0A840Q632</accession>
<keyword evidence="6 13" id="KW-0489">Methyltransferase</keyword>
<dbReference type="Proteomes" id="UP000584374">
    <property type="component" value="Unassembled WGS sequence"/>
</dbReference>
<keyword evidence="7 13" id="KW-0808">Transferase</keyword>
<name>A0A840Q632_9PSEU</name>